<evidence type="ECO:0000313" key="2">
    <source>
        <dbReference type="EMBL" id="EFW05719.1"/>
    </source>
</evidence>
<sequence length="370" mass="42497">MNNWITWWARAQRGVGFMPEKCPPQIQIDIHDMPRCIALRFTFGTCYDCQPVIIKNVYCYCDKSQKIPVTFKGQTRYQLQPQQMLTTDEISSLDFTGDVHLVYEIETNDDYLCASGFGLESYDNMTSSSPLIYLLRSIDISGSALKGCIVAFGDSITEQGHWTTSLSQMLKERGYALLQLGIGGNRLLRELENVNITKEYHEDIHLKHKIYTQIPLDKQCFGKPGIKRFYEDVLTCHSCQALILAIGVNDLYQPGTFCANIQEFPAFEDMLHGYQYIQTLFPSEKTLVLGMTSFMAAEASSIAKEKFRQQINDWLAKNYVHYLSFDEWLLNEFQQIKNEYHNGDYLHPNEEAGKIMAQNIMKKLEVLICG</sequence>
<dbReference type="InterPro" id="IPR013830">
    <property type="entry name" value="SGNH_hydro"/>
</dbReference>
<dbReference type="AlphaFoldDB" id="E7G8A2"/>
<dbReference type="PANTHER" id="PTHR43784:SF2">
    <property type="entry name" value="GDSL-LIKE LIPASE_ACYLHYDROLASE, PUTATIVE (AFU_ORTHOLOGUE AFUA_2G00820)-RELATED"/>
    <property type="match status" value="1"/>
</dbReference>
<dbReference type="Pfam" id="PF13472">
    <property type="entry name" value="Lipase_GDSL_2"/>
    <property type="match status" value="1"/>
</dbReference>
<dbReference type="InterPro" id="IPR036514">
    <property type="entry name" value="SGNH_hydro_sf"/>
</dbReference>
<dbReference type="OrthoDB" id="1828825at2"/>
<evidence type="ECO:0000259" key="1">
    <source>
        <dbReference type="Pfam" id="PF13472"/>
    </source>
</evidence>
<dbReference type="HOGENOM" id="CLU_029872_1_1_9"/>
<dbReference type="PANTHER" id="PTHR43784">
    <property type="entry name" value="GDSL-LIKE LIPASE/ACYLHYDROLASE, PUTATIVE (AFU_ORTHOLOGUE AFUA_2G00820)-RELATED"/>
    <property type="match status" value="1"/>
</dbReference>
<reference evidence="2 3" key="1">
    <citation type="submission" date="2010-12" db="EMBL/GenBank/DDBJ databases">
        <title>The Genome Sequence of Coprobacillus sp. strain 29_1.</title>
        <authorList>
            <consortium name="The Broad Institute Genome Sequencing Platform"/>
            <person name="Earl A."/>
            <person name="Ward D."/>
            <person name="Feldgarden M."/>
            <person name="Gevers D."/>
            <person name="Daigneault M."/>
            <person name="Sibley C.D."/>
            <person name="White A."/>
            <person name="Strauss J."/>
            <person name="Allen-Vercoe E."/>
            <person name="Young S.K."/>
            <person name="Zeng Q."/>
            <person name="Gargeya S."/>
            <person name="Fitzgerald M."/>
            <person name="Haas B."/>
            <person name="Abouelleil A."/>
            <person name="Alvarado L."/>
            <person name="Arachchi H.M."/>
            <person name="Berlin A."/>
            <person name="Brown A."/>
            <person name="Chapman S.B."/>
            <person name="Chen Z."/>
            <person name="Dunbar C."/>
            <person name="Freedman E."/>
            <person name="Gearin G."/>
            <person name="Gellesch M."/>
            <person name="Goldberg J."/>
            <person name="Griggs A."/>
            <person name="Gujja S."/>
            <person name="Heilman E."/>
            <person name="Heiman D."/>
            <person name="Howarth C."/>
            <person name="Larson L."/>
            <person name="Lui A."/>
            <person name="MacDonald P.J.P."/>
            <person name="Mehta T."/>
            <person name="Montmayeur A."/>
            <person name="Murphy C."/>
            <person name="Neiman D."/>
            <person name="Pearson M."/>
            <person name="Priest M."/>
            <person name="Roberts A."/>
            <person name="Saif S."/>
            <person name="Shea T."/>
            <person name="Shenoy N."/>
            <person name="Sisk P."/>
            <person name="Stolte C."/>
            <person name="Sykes S."/>
            <person name="White J."/>
            <person name="Yandava C."/>
            <person name="Nusbaum C."/>
            <person name="Birren B."/>
        </authorList>
    </citation>
    <scope>NUCLEOTIDE SEQUENCE [LARGE SCALE GENOMIC DNA]</scope>
    <source>
        <strain evidence="2 3">29_1</strain>
    </source>
</reference>
<dbReference type="SUPFAM" id="SSF52266">
    <property type="entry name" value="SGNH hydrolase"/>
    <property type="match status" value="1"/>
</dbReference>
<name>E7G8A2_9FIRM</name>
<dbReference type="InterPro" id="IPR053140">
    <property type="entry name" value="GDSL_Rv0518-like"/>
</dbReference>
<keyword evidence="3" id="KW-1185">Reference proteome</keyword>
<comment type="caution">
    <text evidence="2">The sequence shown here is derived from an EMBL/GenBank/DDBJ whole genome shotgun (WGS) entry which is preliminary data.</text>
</comment>
<accession>E7G8A2</accession>
<organism evidence="2 3">
    <name type="scientific">Coprobacillus cateniformis</name>
    <dbReference type="NCBI Taxonomy" id="100884"/>
    <lineage>
        <taxon>Bacteria</taxon>
        <taxon>Bacillati</taxon>
        <taxon>Bacillota</taxon>
        <taxon>Erysipelotrichia</taxon>
        <taxon>Erysipelotrichales</taxon>
        <taxon>Coprobacillaceae</taxon>
        <taxon>Coprobacillus</taxon>
    </lineage>
</organism>
<proteinExistence type="predicted"/>
<feature type="domain" description="SGNH hydrolase-type esterase" evidence="1">
    <location>
        <begin position="151"/>
        <end position="351"/>
    </location>
</feature>
<dbReference type="Gene3D" id="3.40.50.1110">
    <property type="entry name" value="SGNH hydrolase"/>
    <property type="match status" value="1"/>
</dbReference>
<dbReference type="RefSeq" id="WP_008788106.1">
    <property type="nucleotide sequence ID" value="NZ_CAUHJZ010000005.1"/>
</dbReference>
<dbReference type="eggNOG" id="COG2755">
    <property type="taxonomic scope" value="Bacteria"/>
</dbReference>
<dbReference type="Proteomes" id="UP000003157">
    <property type="component" value="Unassembled WGS sequence"/>
</dbReference>
<protein>
    <recommendedName>
        <fullName evidence="1">SGNH hydrolase-type esterase domain-containing protein</fullName>
    </recommendedName>
</protein>
<gene>
    <name evidence="2" type="ORF">HMPREF9488_00990</name>
</gene>
<dbReference type="STRING" id="100884.GCA_000269565_02837"/>
<evidence type="ECO:0000313" key="3">
    <source>
        <dbReference type="Proteomes" id="UP000003157"/>
    </source>
</evidence>
<dbReference type="EMBL" id="ADKX01000016">
    <property type="protein sequence ID" value="EFW05719.1"/>
    <property type="molecule type" value="Genomic_DNA"/>
</dbReference>